<comment type="caution">
    <text evidence="2">The sequence shown here is derived from an EMBL/GenBank/DDBJ whole genome shotgun (WGS) entry which is preliminary data.</text>
</comment>
<proteinExistence type="predicted"/>
<feature type="compositionally biased region" description="Basic and acidic residues" evidence="1">
    <location>
        <begin position="1"/>
        <end position="14"/>
    </location>
</feature>
<evidence type="ECO:0000313" key="2">
    <source>
        <dbReference type="EMBL" id="KAL3751196.1"/>
    </source>
</evidence>
<dbReference type="EMBL" id="JBJKBG010000002">
    <property type="protein sequence ID" value="KAL3751196.1"/>
    <property type="molecule type" value="Genomic_DNA"/>
</dbReference>
<protein>
    <submittedName>
        <fullName evidence="2">Uncharacterized protein</fullName>
    </submittedName>
</protein>
<evidence type="ECO:0000256" key="1">
    <source>
        <dbReference type="SAM" id="MobiDB-lite"/>
    </source>
</evidence>
<accession>A0ABD3LLS2</accession>
<dbReference type="AlphaFoldDB" id="A0ABD3LLS2"/>
<dbReference type="Proteomes" id="UP001634007">
    <property type="component" value="Unassembled WGS sequence"/>
</dbReference>
<feature type="region of interest" description="Disordered" evidence="1">
    <location>
        <begin position="1"/>
        <end position="56"/>
    </location>
</feature>
<gene>
    <name evidence="2" type="ORF">ACJRO7_012077</name>
</gene>
<feature type="non-terminal residue" evidence="2">
    <location>
        <position position="111"/>
    </location>
</feature>
<name>A0ABD3LLS2_EUCGL</name>
<keyword evidence="3" id="KW-1185">Reference proteome</keyword>
<reference evidence="2 3" key="1">
    <citation type="submission" date="2024-11" db="EMBL/GenBank/DDBJ databases">
        <title>Chromosome-level genome assembly of Eucalyptus globulus Labill. provides insights into its genome evolution.</title>
        <authorList>
            <person name="Li X."/>
        </authorList>
    </citation>
    <scope>NUCLEOTIDE SEQUENCE [LARGE SCALE GENOMIC DNA]</scope>
    <source>
        <strain evidence="2">CL2024</strain>
        <tissue evidence="2">Fresh tender leaves</tissue>
    </source>
</reference>
<organism evidence="2 3">
    <name type="scientific">Eucalyptus globulus</name>
    <name type="common">Tasmanian blue gum</name>
    <dbReference type="NCBI Taxonomy" id="34317"/>
    <lineage>
        <taxon>Eukaryota</taxon>
        <taxon>Viridiplantae</taxon>
        <taxon>Streptophyta</taxon>
        <taxon>Embryophyta</taxon>
        <taxon>Tracheophyta</taxon>
        <taxon>Spermatophyta</taxon>
        <taxon>Magnoliopsida</taxon>
        <taxon>eudicotyledons</taxon>
        <taxon>Gunneridae</taxon>
        <taxon>Pentapetalae</taxon>
        <taxon>rosids</taxon>
        <taxon>malvids</taxon>
        <taxon>Myrtales</taxon>
        <taxon>Myrtaceae</taxon>
        <taxon>Myrtoideae</taxon>
        <taxon>Eucalypteae</taxon>
        <taxon>Eucalyptus</taxon>
    </lineage>
</organism>
<evidence type="ECO:0000313" key="3">
    <source>
        <dbReference type="Proteomes" id="UP001634007"/>
    </source>
</evidence>
<sequence length="111" mass="12072">MEADKEKLMKEGTAERQMSCGTGHSLANADASDVRFVGDGNEAGDRGGDCSIDESNESAAMTARKRILETTIIAQVKISHFSDHPSNMEGEVRGSNLHLLRRMGWGCVSFR</sequence>